<dbReference type="AlphaFoldDB" id="S9TE08"/>
<gene>
    <name evidence="2" type="ORF">STCU_11440</name>
</gene>
<sequence>MRVSVCCRLLALRRPLPTAALSLAPARHGGACHHSCRTFFDPPALPPLPRIPTAKRCRRGSCCDRRRRRQRWTRGRSAPSTARTAPSTT</sequence>
<organism evidence="2 3">
    <name type="scientific">Strigomonas culicis</name>
    <dbReference type="NCBI Taxonomy" id="28005"/>
    <lineage>
        <taxon>Eukaryota</taxon>
        <taxon>Discoba</taxon>
        <taxon>Euglenozoa</taxon>
        <taxon>Kinetoplastea</taxon>
        <taxon>Metakinetoplastina</taxon>
        <taxon>Trypanosomatida</taxon>
        <taxon>Trypanosomatidae</taxon>
        <taxon>Strigomonadinae</taxon>
        <taxon>Strigomonas</taxon>
    </lineage>
</organism>
<feature type="region of interest" description="Disordered" evidence="1">
    <location>
        <begin position="66"/>
        <end position="89"/>
    </location>
</feature>
<protein>
    <submittedName>
        <fullName evidence="2">Uncharacterized protein</fullName>
    </submittedName>
</protein>
<proteinExistence type="predicted"/>
<evidence type="ECO:0000256" key="1">
    <source>
        <dbReference type="SAM" id="MobiDB-lite"/>
    </source>
</evidence>
<dbReference type="EMBL" id="ATMH01011397">
    <property type="protein sequence ID" value="EPY16272.1"/>
    <property type="molecule type" value="Genomic_DNA"/>
</dbReference>
<comment type="caution">
    <text evidence="2">The sequence shown here is derived from an EMBL/GenBank/DDBJ whole genome shotgun (WGS) entry which is preliminary data.</text>
</comment>
<keyword evidence="3" id="KW-1185">Reference proteome</keyword>
<reference evidence="2 3" key="1">
    <citation type="journal article" date="2013" name="PLoS ONE">
        <title>Predicting the Proteins of Angomonas deanei, Strigomonas culicis and Their Respective Endosymbionts Reveals New Aspects of the Trypanosomatidae Family.</title>
        <authorList>
            <person name="Motta M.C."/>
            <person name="Martins A.C."/>
            <person name="de Souza S.S."/>
            <person name="Catta-Preta C.M."/>
            <person name="Silva R."/>
            <person name="Klein C.C."/>
            <person name="de Almeida L.G."/>
            <person name="de Lima Cunha O."/>
            <person name="Ciapina L.P."/>
            <person name="Brocchi M."/>
            <person name="Colabardini A.C."/>
            <person name="de Araujo Lima B."/>
            <person name="Machado C.R."/>
            <person name="de Almeida Soares C.M."/>
            <person name="Probst C.M."/>
            <person name="de Menezes C.B."/>
            <person name="Thompson C.E."/>
            <person name="Bartholomeu D.C."/>
            <person name="Gradia D.F."/>
            <person name="Pavoni D.P."/>
            <person name="Grisard E.C."/>
            <person name="Fantinatti-Garboggini F."/>
            <person name="Marchini F.K."/>
            <person name="Rodrigues-Luiz G.F."/>
            <person name="Wagner G."/>
            <person name="Goldman G.H."/>
            <person name="Fietto J.L."/>
            <person name="Elias M.C."/>
            <person name="Goldman M.H."/>
            <person name="Sagot M.F."/>
            <person name="Pereira M."/>
            <person name="Stoco P.H."/>
            <person name="de Mendonca-Neto R.P."/>
            <person name="Teixeira S.M."/>
            <person name="Maciel T.E."/>
            <person name="de Oliveira Mendes T.A."/>
            <person name="Urmenyi T.P."/>
            <person name="de Souza W."/>
            <person name="Schenkman S."/>
            <person name="de Vasconcelos A.T."/>
        </authorList>
    </citation>
    <scope>NUCLEOTIDE SEQUENCE [LARGE SCALE GENOMIC DNA]</scope>
</reference>
<evidence type="ECO:0000313" key="3">
    <source>
        <dbReference type="Proteomes" id="UP000015354"/>
    </source>
</evidence>
<accession>S9TE08</accession>
<name>S9TE08_9TRYP</name>
<dbReference type="Proteomes" id="UP000015354">
    <property type="component" value="Unassembled WGS sequence"/>
</dbReference>
<evidence type="ECO:0000313" key="2">
    <source>
        <dbReference type="EMBL" id="EPY16272.1"/>
    </source>
</evidence>
<feature type="compositionally biased region" description="Low complexity" evidence="1">
    <location>
        <begin position="75"/>
        <end position="89"/>
    </location>
</feature>